<dbReference type="RefSeq" id="WP_132691923.1">
    <property type="nucleotide sequence ID" value="NZ_SMFT01000005.1"/>
</dbReference>
<comment type="caution">
    <text evidence="1">The sequence shown here is derived from an EMBL/GenBank/DDBJ whole genome shotgun (WGS) entry which is preliminary data.</text>
</comment>
<protein>
    <submittedName>
        <fullName evidence="1">Uncharacterized protein</fullName>
    </submittedName>
</protein>
<gene>
    <name evidence="1" type="ORF">EV694_1957</name>
</gene>
<dbReference type="OrthoDB" id="572526at2"/>
<proteinExistence type="predicted"/>
<name>A0A4R1FQX8_9PAST</name>
<sequence length="310" mass="34818">MTKTHDLAKLRVQDPVLTQLAQGYRNNELICETLMPVVEIDKEAGKIPQFGRLAFRLPNTVRSLRGSSNRLDPEDISAIDVALEEHDVEYAIDYREENEAIFSLRQYALQTTQDVIALGREVEVATLAQNDNSYDMTNKIALSGTSQFSDPQSDPFKVIADGVRTIKRTIGRKPNVCVIAGDVWQVLKEHPKVIEKIKYVQVGIITPEIFAKLINVEQVKIGEAVKEESNVLKDIWSKTIVLAYVAPRSTEKKGTVYEPSYGYTVRRKQGLFVDTYKEQGGKLEVIRCTDIHKPHLVGKAAGYLIKDCIA</sequence>
<keyword evidence="2" id="KW-1185">Reference proteome</keyword>
<dbReference type="Proteomes" id="UP000294702">
    <property type="component" value="Unassembled WGS sequence"/>
</dbReference>
<dbReference type="InterPro" id="IPR053738">
    <property type="entry name" value="Lambda_capsid_assembly"/>
</dbReference>
<evidence type="ECO:0000313" key="2">
    <source>
        <dbReference type="Proteomes" id="UP000294702"/>
    </source>
</evidence>
<evidence type="ECO:0000313" key="1">
    <source>
        <dbReference type="EMBL" id="TCJ95954.1"/>
    </source>
</evidence>
<accession>A0A4R1FQX8</accession>
<dbReference type="InterPro" id="IPR005564">
    <property type="entry name" value="Major_capsid_GpE"/>
</dbReference>
<dbReference type="EMBL" id="SMFT01000005">
    <property type="protein sequence ID" value="TCJ95954.1"/>
    <property type="molecule type" value="Genomic_DNA"/>
</dbReference>
<organism evidence="1 2">
    <name type="scientific">Volucribacter psittacicida</name>
    <dbReference type="NCBI Taxonomy" id="203482"/>
    <lineage>
        <taxon>Bacteria</taxon>
        <taxon>Pseudomonadati</taxon>
        <taxon>Pseudomonadota</taxon>
        <taxon>Gammaproteobacteria</taxon>
        <taxon>Pasteurellales</taxon>
        <taxon>Pasteurellaceae</taxon>
        <taxon>Volucribacter</taxon>
    </lineage>
</organism>
<dbReference type="Pfam" id="PF03864">
    <property type="entry name" value="Phage_cap_E"/>
    <property type="match status" value="1"/>
</dbReference>
<dbReference type="AlphaFoldDB" id="A0A4R1FQX8"/>
<reference evidence="1 2" key="1">
    <citation type="submission" date="2019-03" db="EMBL/GenBank/DDBJ databases">
        <title>Genomic Encyclopedia of Type Strains, Phase IV (KMG-IV): sequencing the most valuable type-strain genomes for metagenomic binning, comparative biology and taxonomic classification.</title>
        <authorList>
            <person name="Goeker M."/>
        </authorList>
    </citation>
    <scope>NUCLEOTIDE SEQUENCE [LARGE SCALE GENOMIC DNA]</scope>
    <source>
        <strain evidence="1 2">DSM 15534</strain>
    </source>
</reference>
<dbReference type="Gene3D" id="3.90.1690.10">
    <property type="entry name" value="phage-related protein like domain"/>
    <property type="match status" value="1"/>
</dbReference>